<comment type="caution">
    <text evidence="9">The sequence shown here is derived from an EMBL/GenBank/DDBJ whole genome shotgun (WGS) entry which is preliminary data.</text>
</comment>
<keyword evidence="3" id="KW-1003">Cell membrane</keyword>
<evidence type="ECO:0000313" key="10">
    <source>
        <dbReference type="Proteomes" id="UP000468766"/>
    </source>
</evidence>
<dbReference type="GO" id="GO:0005886">
    <property type="term" value="C:plasma membrane"/>
    <property type="evidence" value="ECO:0007669"/>
    <property type="project" value="UniProtKB-SubCell"/>
</dbReference>
<feature type="transmembrane region" description="Helical" evidence="8">
    <location>
        <begin position="44"/>
        <end position="62"/>
    </location>
</feature>
<accession>A0A6I0ES45</accession>
<keyword evidence="5 8" id="KW-1133">Transmembrane helix</keyword>
<feature type="transmembrane region" description="Helical" evidence="8">
    <location>
        <begin position="226"/>
        <end position="244"/>
    </location>
</feature>
<feature type="transmembrane region" description="Helical" evidence="8">
    <location>
        <begin position="396"/>
        <end position="422"/>
    </location>
</feature>
<dbReference type="Pfam" id="PF02386">
    <property type="entry name" value="TrkH"/>
    <property type="match status" value="1"/>
</dbReference>
<reference evidence="9 10" key="1">
    <citation type="submission" date="2019-10" db="EMBL/GenBank/DDBJ databases">
        <title>Whole-genome sequence of the extremophile Heliorestis acidaminivorans DSM 24790.</title>
        <authorList>
            <person name="Kyndt J.A."/>
            <person name="Meyer T.E."/>
        </authorList>
    </citation>
    <scope>NUCLEOTIDE SEQUENCE [LARGE SCALE GENOMIC DNA]</scope>
    <source>
        <strain evidence="9 10">DSM 24790</strain>
    </source>
</reference>
<feature type="transmembrane region" description="Helical" evidence="8">
    <location>
        <begin position="12"/>
        <end position="32"/>
    </location>
</feature>
<dbReference type="OrthoDB" id="9810952at2"/>
<evidence type="ECO:0000313" key="9">
    <source>
        <dbReference type="EMBL" id="KAB2953320.1"/>
    </source>
</evidence>
<feature type="transmembrane region" description="Helical" evidence="8">
    <location>
        <begin position="68"/>
        <end position="96"/>
    </location>
</feature>
<organism evidence="9 10">
    <name type="scientific">Heliorestis acidaminivorans</name>
    <dbReference type="NCBI Taxonomy" id="553427"/>
    <lineage>
        <taxon>Bacteria</taxon>
        <taxon>Bacillati</taxon>
        <taxon>Bacillota</taxon>
        <taxon>Clostridia</taxon>
        <taxon>Eubacteriales</taxon>
        <taxon>Heliobacteriaceae</taxon>
        <taxon>Heliorestis</taxon>
    </lineage>
</organism>
<keyword evidence="10" id="KW-1185">Reference proteome</keyword>
<name>A0A6I0ES45_9FIRM</name>
<evidence type="ECO:0000256" key="8">
    <source>
        <dbReference type="SAM" id="Phobius"/>
    </source>
</evidence>
<dbReference type="GO" id="GO:0008324">
    <property type="term" value="F:monoatomic cation transmembrane transporter activity"/>
    <property type="evidence" value="ECO:0007669"/>
    <property type="project" value="InterPro"/>
</dbReference>
<dbReference type="EMBL" id="WBXO01000003">
    <property type="protein sequence ID" value="KAB2953320.1"/>
    <property type="molecule type" value="Genomic_DNA"/>
</dbReference>
<feature type="transmembrane region" description="Helical" evidence="8">
    <location>
        <begin position="127"/>
        <end position="150"/>
    </location>
</feature>
<keyword evidence="2" id="KW-0813">Transport</keyword>
<keyword evidence="7 8" id="KW-0472">Membrane</keyword>
<evidence type="ECO:0000256" key="2">
    <source>
        <dbReference type="ARBA" id="ARBA00022448"/>
    </source>
</evidence>
<protein>
    <recommendedName>
        <fullName evidence="11">Trk family potassium uptake protein</fullName>
    </recommendedName>
</protein>
<comment type="subcellular location">
    <subcellularLocation>
        <location evidence="1">Cell membrane</location>
        <topology evidence="1">Multi-pass membrane protein</topology>
    </subcellularLocation>
</comment>
<dbReference type="GO" id="GO:0030001">
    <property type="term" value="P:metal ion transport"/>
    <property type="evidence" value="ECO:0007669"/>
    <property type="project" value="UniProtKB-ARBA"/>
</dbReference>
<dbReference type="PANTHER" id="PTHR32024">
    <property type="entry name" value="TRK SYSTEM POTASSIUM UPTAKE PROTEIN TRKG-RELATED"/>
    <property type="match status" value="1"/>
</dbReference>
<feature type="transmembrane region" description="Helical" evidence="8">
    <location>
        <begin position="279"/>
        <end position="298"/>
    </location>
</feature>
<evidence type="ECO:0000256" key="1">
    <source>
        <dbReference type="ARBA" id="ARBA00004651"/>
    </source>
</evidence>
<proteinExistence type="predicted"/>
<feature type="transmembrane region" description="Helical" evidence="8">
    <location>
        <begin position="189"/>
        <end position="214"/>
    </location>
</feature>
<keyword evidence="6" id="KW-0406">Ion transport</keyword>
<feature type="transmembrane region" description="Helical" evidence="8">
    <location>
        <begin position="343"/>
        <end position="365"/>
    </location>
</feature>
<dbReference type="AlphaFoldDB" id="A0A6I0ES45"/>
<evidence type="ECO:0000256" key="6">
    <source>
        <dbReference type="ARBA" id="ARBA00023065"/>
    </source>
</evidence>
<evidence type="ECO:0000256" key="7">
    <source>
        <dbReference type="ARBA" id="ARBA00023136"/>
    </source>
</evidence>
<dbReference type="Proteomes" id="UP000468766">
    <property type="component" value="Unassembled WGS sequence"/>
</dbReference>
<evidence type="ECO:0000256" key="5">
    <source>
        <dbReference type="ARBA" id="ARBA00022989"/>
    </source>
</evidence>
<evidence type="ECO:0000256" key="4">
    <source>
        <dbReference type="ARBA" id="ARBA00022692"/>
    </source>
</evidence>
<dbReference type="PANTHER" id="PTHR32024:SF1">
    <property type="entry name" value="KTR SYSTEM POTASSIUM UPTAKE PROTEIN B"/>
    <property type="match status" value="1"/>
</dbReference>
<keyword evidence="4 8" id="KW-0812">Transmembrane</keyword>
<evidence type="ECO:0000256" key="3">
    <source>
        <dbReference type="ARBA" id="ARBA00022475"/>
    </source>
</evidence>
<sequence>MRFFRTKPGPLVLMSYLLANITGTFLLLLPWATVKPGSATLLEAWFTATSALTVTGLIVVPTDTYWSLFGHTVILLLMQIGGLGLMVMATLVLTALGMKIQLGHRALIAQERNHFSISGVVKLVKNVVILTLIIELIGIIALAMLLPGIWDNGWLEGLFFTTFHAVSAFNGAGFDLTGESLAPYKDSSAIIFVFTVLILIGSLGFVVLQELFVSRKWKRLSLHSRLVLWVTSAIALVGSFFYYVTSIERGVDELPWVHQLVYSLFQAITRTAGFTTEPVTIWAESFILLMILMMFIGASPGSVGGGIKTTTFGTIILAVWAFVRGRKEVVLFEREIATESVLKAFIVVVTAALLVFVSTFFVMLVEGLPFKPVLFEVVSALATVGLSMGITAELSAFGQVIIGLLMLIGRVGVLSLITILAGREARKARYMKESILIG</sequence>
<feature type="transmembrane region" description="Helical" evidence="8">
    <location>
        <begin position="305"/>
        <end position="323"/>
    </location>
</feature>
<dbReference type="InterPro" id="IPR003445">
    <property type="entry name" value="Cat_transpt"/>
</dbReference>
<gene>
    <name evidence="9" type="ORF">F9B85_05255</name>
</gene>
<evidence type="ECO:0008006" key="11">
    <source>
        <dbReference type="Google" id="ProtNLM"/>
    </source>
</evidence>